<sequence length="172" mass="17994">MTRIPVCQGTIGASCDGIHPPPHYFHGAAAVAVSALPGGPGGPPLPGWPLDASAPLAQDRRPPPPLPPGKPVRLARPTWLALNYPTASAPPYRRPRQPGGRVHVQESKSGGGATSADGGVCCQCAAEEGTHQTVPDREEKRRPGEPGDWDPVPEMMSARAGGMDEGVGHYYY</sequence>
<feature type="region of interest" description="Disordered" evidence="1">
    <location>
        <begin position="85"/>
        <end position="164"/>
    </location>
</feature>
<feature type="region of interest" description="Disordered" evidence="1">
    <location>
        <begin position="42"/>
        <end position="73"/>
    </location>
</feature>
<evidence type="ECO:0000256" key="1">
    <source>
        <dbReference type="SAM" id="MobiDB-lite"/>
    </source>
</evidence>
<evidence type="ECO:0000313" key="3">
    <source>
        <dbReference type="Proteomes" id="UP000266841"/>
    </source>
</evidence>
<accession>K0SP70</accession>
<feature type="compositionally biased region" description="Basic and acidic residues" evidence="1">
    <location>
        <begin position="128"/>
        <end position="145"/>
    </location>
</feature>
<keyword evidence="3" id="KW-1185">Reference proteome</keyword>
<comment type="caution">
    <text evidence="2">The sequence shown here is derived from an EMBL/GenBank/DDBJ whole genome shotgun (WGS) entry which is preliminary data.</text>
</comment>
<reference evidence="2 3" key="1">
    <citation type="journal article" date="2012" name="Genome Biol.">
        <title>Genome and low-iron response of an oceanic diatom adapted to chronic iron limitation.</title>
        <authorList>
            <person name="Lommer M."/>
            <person name="Specht M."/>
            <person name="Roy A.S."/>
            <person name="Kraemer L."/>
            <person name="Andreson R."/>
            <person name="Gutowska M.A."/>
            <person name="Wolf J."/>
            <person name="Bergner S.V."/>
            <person name="Schilhabel M.B."/>
            <person name="Klostermeier U.C."/>
            <person name="Beiko R.G."/>
            <person name="Rosenstiel P."/>
            <person name="Hippler M."/>
            <person name="Laroche J."/>
        </authorList>
    </citation>
    <scope>NUCLEOTIDE SEQUENCE [LARGE SCALE GENOMIC DNA]</scope>
    <source>
        <strain evidence="2 3">CCMP1005</strain>
    </source>
</reference>
<dbReference type="PROSITE" id="PS51257">
    <property type="entry name" value="PROKAR_LIPOPROTEIN"/>
    <property type="match status" value="1"/>
</dbReference>
<protein>
    <submittedName>
        <fullName evidence="2">Uncharacterized protein</fullName>
    </submittedName>
</protein>
<name>K0SP70_THAOC</name>
<gene>
    <name evidence="2" type="ORF">THAOC_12273</name>
</gene>
<feature type="compositionally biased region" description="Low complexity" evidence="1">
    <location>
        <begin position="48"/>
        <end position="57"/>
    </location>
</feature>
<organism evidence="2 3">
    <name type="scientific">Thalassiosira oceanica</name>
    <name type="common">Marine diatom</name>
    <dbReference type="NCBI Taxonomy" id="159749"/>
    <lineage>
        <taxon>Eukaryota</taxon>
        <taxon>Sar</taxon>
        <taxon>Stramenopiles</taxon>
        <taxon>Ochrophyta</taxon>
        <taxon>Bacillariophyta</taxon>
        <taxon>Coscinodiscophyceae</taxon>
        <taxon>Thalassiosirophycidae</taxon>
        <taxon>Thalassiosirales</taxon>
        <taxon>Thalassiosiraceae</taxon>
        <taxon>Thalassiosira</taxon>
    </lineage>
</organism>
<dbReference type="AlphaFoldDB" id="K0SP70"/>
<evidence type="ECO:0000313" key="2">
    <source>
        <dbReference type="EMBL" id="EJK66779.1"/>
    </source>
</evidence>
<dbReference type="EMBL" id="AGNL01014290">
    <property type="protein sequence ID" value="EJK66779.1"/>
    <property type="molecule type" value="Genomic_DNA"/>
</dbReference>
<proteinExistence type="predicted"/>
<dbReference type="Proteomes" id="UP000266841">
    <property type="component" value="Unassembled WGS sequence"/>
</dbReference>